<dbReference type="InterPro" id="IPR009574">
    <property type="entry name" value="DUF1189"/>
</dbReference>
<feature type="transmembrane region" description="Helical" evidence="1">
    <location>
        <begin position="28"/>
        <end position="47"/>
    </location>
</feature>
<name>A0A6M3ZJ35_BACSU</name>
<feature type="transmembrane region" description="Helical" evidence="1">
    <location>
        <begin position="198"/>
        <end position="217"/>
    </location>
</feature>
<dbReference type="KEGG" id="bsu:BSU25040"/>
<keyword evidence="1" id="KW-0812">Transmembrane</keyword>
<dbReference type="Pfam" id="PF06691">
    <property type="entry name" value="DUF1189"/>
    <property type="match status" value="1"/>
</dbReference>
<organism evidence="2">
    <name type="scientific">Bacillus subtilis (strain 168)</name>
    <dbReference type="NCBI Taxonomy" id="224308"/>
    <lineage>
        <taxon>Bacteria</taxon>
        <taxon>Bacillati</taxon>
        <taxon>Bacillota</taxon>
        <taxon>Bacilli</taxon>
        <taxon>Bacillales</taxon>
        <taxon>Bacillaceae</taxon>
        <taxon>Bacillus</taxon>
    </lineage>
</organism>
<evidence type="ECO:0000313" key="2">
    <source>
        <dbReference type="EMBL" id="QJP89222.1"/>
    </source>
</evidence>
<keyword evidence="1" id="KW-0472">Membrane</keyword>
<accession>A0A6M3ZJ35</accession>
<keyword evidence="1" id="KW-1133">Transmembrane helix</keyword>
<reference evidence="2" key="1">
    <citation type="submission" date="2020-04" db="EMBL/GenBank/DDBJ databases">
        <title>Phage recombination drives evolution of spore-forming Bacilli.</title>
        <authorList>
            <person name="Dragos A."/>
            <person name="Kovacs A.T."/>
        </authorList>
    </citation>
    <scope>NUCLEOTIDE SEQUENCE</scope>
    <source>
        <strain evidence="2">168</strain>
    </source>
</reference>
<dbReference type="RefSeq" id="WP_003230089.1">
    <property type="nucleotide sequence ID" value="NC_000964.3"/>
</dbReference>
<dbReference type="OrthoDB" id="1903376at2"/>
<protein>
    <submittedName>
        <fullName evidence="2">DUF1189 domain-containing protein</fullName>
    </submittedName>
</protein>
<gene>
    <name evidence="2" type="ORF">HIR78_14820</name>
</gene>
<feature type="transmembrane region" description="Helical" evidence="1">
    <location>
        <begin position="159"/>
        <end position="186"/>
    </location>
</feature>
<sequence>MNVFQLFIKSTYSPRDIAKTRFQGIGKAILYVFLLSVLFAIPTAYYVSTGTVKSMNGFKTVLNKDFPDFTISNGKLQTDEKKATESQANGFVIVFDPTDSYGTEQIEAKQNAIGILQNKFVLAIDGQAQEMSYSMMPSELQKKDVIAGLNQNKAMIVTVLSALIFLVTAAGKFIEVSFLALIGLIIKNSQKKHLSYHQLWKLSAYSITLSTVFFTIMRALEATVPSEFLLNWFVNFVILFLVLKEIPSKKVINKS</sequence>
<evidence type="ECO:0000256" key="1">
    <source>
        <dbReference type="SAM" id="Phobius"/>
    </source>
</evidence>
<proteinExistence type="predicted"/>
<feature type="transmembrane region" description="Helical" evidence="1">
    <location>
        <begin position="229"/>
        <end position="246"/>
    </location>
</feature>
<dbReference type="EMBL" id="CP052842">
    <property type="protein sequence ID" value="QJP89222.1"/>
    <property type="molecule type" value="Genomic_DNA"/>
</dbReference>
<dbReference type="AlphaFoldDB" id="A0A6M3ZJ35"/>